<keyword evidence="7 10" id="KW-0449">Lipoprotein</keyword>
<accession>A0A059Y3E8</accession>
<evidence type="ECO:0000256" key="7">
    <source>
        <dbReference type="ARBA" id="ARBA00023288"/>
    </source>
</evidence>
<evidence type="ECO:0000313" key="11">
    <source>
        <dbReference type="Proteomes" id="UP000027182"/>
    </source>
</evidence>
<dbReference type="Pfam" id="PF05215">
    <property type="entry name" value="Spiralin"/>
    <property type="match status" value="2"/>
</dbReference>
<dbReference type="GO" id="GO:0005886">
    <property type="term" value="C:plasma membrane"/>
    <property type="evidence" value="ECO:0007669"/>
    <property type="project" value="UniProtKB-SubCell"/>
</dbReference>
<evidence type="ECO:0000256" key="4">
    <source>
        <dbReference type="ARBA" id="ARBA00022737"/>
    </source>
</evidence>
<keyword evidence="3 9" id="KW-0732">Signal</keyword>
<dbReference type="RefSeq" id="WP_013954697.1">
    <property type="nucleotide sequence ID" value="NZ_CP005933.1"/>
</dbReference>
<evidence type="ECO:0000256" key="8">
    <source>
        <dbReference type="SAM" id="MobiDB-lite"/>
    </source>
</evidence>
<evidence type="ECO:0000256" key="5">
    <source>
        <dbReference type="ARBA" id="ARBA00023136"/>
    </source>
</evidence>
<dbReference type="Proteomes" id="UP000027182">
    <property type="component" value="Chromosome"/>
</dbReference>
<dbReference type="InterPro" id="IPR007880">
    <property type="entry name" value="Spiralin"/>
</dbReference>
<gene>
    <name evidence="10" type="ORF">K668_01370</name>
</gene>
<feature type="region of interest" description="Disordered" evidence="8">
    <location>
        <begin position="28"/>
        <end position="53"/>
    </location>
</feature>
<keyword evidence="2" id="KW-1003">Cell membrane</keyword>
<evidence type="ECO:0000313" key="10">
    <source>
        <dbReference type="EMBL" id="AIA33860.1"/>
    </source>
</evidence>
<protein>
    <submittedName>
        <fullName evidence="10">Vpma-like, lipoprotein</fullName>
    </submittedName>
</protein>
<keyword evidence="6" id="KW-0564">Palmitate</keyword>
<dbReference type="HOGENOM" id="CLU_048727_0_0_14"/>
<reference evidence="10 11" key="1">
    <citation type="submission" date="2013-04" db="EMBL/GenBank/DDBJ databases">
        <authorList>
            <person name="Lin L."/>
            <person name="Zeng Z."/>
            <person name="Xie J."/>
            <person name="Luo L."/>
            <person name="Yang Z."/>
            <person name="Liang W."/>
            <person name="Lin H."/>
            <person name="Dong C."/>
            <person name="Sun Y."/>
        </authorList>
    </citation>
    <scope>NUCLEOTIDE SEQUENCE [LARGE SCALE GENOMIC DNA]</scope>
    <source>
        <strain evidence="10 11">CQ-W70</strain>
    </source>
</reference>
<organism evidence="10 11">
    <name type="scientific">Mycoplasmopsis bovis CQ-W70</name>
    <dbReference type="NCBI Taxonomy" id="1316930"/>
    <lineage>
        <taxon>Bacteria</taxon>
        <taxon>Bacillati</taxon>
        <taxon>Mycoplasmatota</taxon>
        <taxon>Mycoplasmoidales</taxon>
        <taxon>Metamycoplasmataceae</taxon>
        <taxon>Mycoplasmopsis</taxon>
    </lineage>
</organism>
<dbReference type="EMBL" id="CP005933">
    <property type="protein sequence ID" value="AIA33860.1"/>
    <property type="molecule type" value="Genomic_DNA"/>
</dbReference>
<dbReference type="AlphaFoldDB" id="A0A059Y3E8"/>
<evidence type="ECO:0000256" key="9">
    <source>
        <dbReference type="SAM" id="SignalP"/>
    </source>
</evidence>
<keyword evidence="4" id="KW-0677">Repeat</keyword>
<proteinExistence type="predicted"/>
<dbReference type="PATRIC" id="fig|1316930.3.peg.284"/>
<dbReference type="NCBIfam" id="NF033817">
    <property type="entry name" value="Mplas_variab_LP"/>
    <property type="match status" value="1"/>
</dbReference>
<feature type="compositionally biased region" description="Polar residues" evidence="8">
    <location>
        <begin position="37"/>
        <end position="46"/>
    </location>
</feature>
<feature type="signal peptide" evidence="9">
    <location>
        <begin position="1"/>
        <end position="23"/>
    </location>
</feature>
<name>A0A059Y3E8_MYCBV</name>
<evidence type="ECO:0000256" key="3">
    <source>
        <dbReference type="ARBA" id="ARBA00022729"/>
    </source>
</evidence>
<evidence type="ECO:0000256" key="1">
    <source>
        <dbReference type="ARBA" id="ARBA00004193"/>
    </source>
</evidence>
<dbReference type="InterPro" id="IPR049890">
    <property type="entry name" value="VlpA-F-like_signal"/>
</dbReference>
<feature type="chain" id="PRO_5001584500" evidence="9">
    <location>
        <begin position="24"/>
        <end position="453"/>
    </location>
</feature>
<evidence type="ECO:0000256" key="6">
    <source>
        <dbReference type="ARBA" id="ARBA00023139"/>
    </source>
</evidence>
<dbReference type="KEGG" id="mbq:K668_01370"/>
<sequence>MKKNKLLLSLGSLSIFSAIPFVAAKCDNTETKDNNSSKEPGTTDPGTTEKENVKVDLDKLSDKVKEELNKLAKEKVTKEEVVAVLKTEKGLEKLTTEDLTKVEFKDNKLTIEANKDSKLVSGTHVFDAQVQPPKTDSVIDLSCLELNGEVKKVLKAEAKEKPEKTKILGALKKDKNFEKLTESDFEVSFKDSVLTITASSKSTLIKGKLTVNSKTELDNISLTDEIKKKLQEELQKSEFKSDSIVTVLKTQQELKELETKDVEAKKEGNKLSVSAKSDSAKFTGTLSFIFKVMLDKMMTDDVKKELSSEVKENPNTSNVVNALKKVPGLVTLSSNDVKIEFSSGKLVISATEESKLVIGSVSIEKSATLGKINLSTYNFDEKQKKDLLSAIDESNDEESDSRKTSVWFTLKGIFKNGLEESDFEIEVDKDKKSLTIKAAKDSKILDGEIKLNK</sequence>
<keyword evidence="5" id="KW-0472">Membrane</keyword>
<evidence type="ECO:0000256" key="2">
    <source>
        <dbReference type="ARBA" id="ARBA00022475"/>
    </source>
</evidence>
<comment type="subcellular location">
    <subcellularLocation>
        <location evidence="1">Cell membrane</location>
        <topology evidence="1">Lipid-anchor</topology>
    </subcellularLocation>
</comment>